<feature type="compositionally biased region" description="Basic and acidic residues" evidence="1">
    <location>
        <begin position="624"/>
        <end position="639"/>
    </location>
</feature>
<protein>
    <recommendedName>
        <fullName evidence="2">BHLH domain-containing protein</fullName>
    </recommendedName>
</protein>
<feature type="compositionally biased region" description="Basic residues" evidence="1">
    <location>
        <begin position="2409"/>
        <end position="2419"/>
    </location>
</feature>
<feature type="compositionally biased region" description="Polar residues" evidence="1">
    <location>
        <begin position="2474"/>
        <end position="2490"/>
    </location>
</feature>
<feature type="compositionally biased region" description="Basic and acidic residues" evidence="1">
    <location>
        <begin position="761"/>
        <end position="776"/>
    </location>
</feature>
<feature type="region of interest" description="Disordered" evidence="1">
    <location>
        <begin position="174"/>
        <end position="244"/>
    </location>
</feature>
<dbReference type="Gene3D" id="4.10.280.10">
    <property type="entry name" value="Helix-loop-helix DNA-binding domain"/>
    <property type="match status" value="1"/>
</dbReference>
<feature type="compositionally biased region" description="Polar residues" evidence="1">
    <location>
        <begin position="777"/>
        <end position="790"/>
    </location>
</feature>
<feature type="compositionally biased region" description="Low complexity" evidence="1">
    <location>
        <begin position="1634"/>
        <end position="1653"/>
    </location>
</feature>
<feature type="compositionally biased region" description="Polar residues" evidence="1">
    <location>
        <begin position="321"/>
        <end position="337"/>
    </location>
</feature>
<dbReference type="EMBL" id="JBJQND010000004">
    <property type="protein sequence ID" value="KAL3879041.1"/>
    <property type="molecule type" value="Genomic_DNA"/>
</dbReference>
<feature type="compositionally biased region" description="Polar residues" evidence="1">
    <location>
        <begin position="1616"/>
        <end position="1630"/>
    </location>
</feature>
<sequence>MARTKKNVLDSISKAKRKHYKYFRLKSNGTFHHKHTARKSLPTAEFYEVREQLADVREVIRNSAISRDHEKAPEVVYSDFSSHSSTYFKSCSQAHISSPLANVQKSFYAEKEVVVEINSDSEEEQALDSDTKEKNRTTFKVSAELEAYIKKNWKKPVIFLSDVLDDPVYKMSYSPKGLRSSSRNTSPKVSPLTEIISPRSLRAKKSVKIEREADKSGQSENEVKGVESKQEHQASKQGSKLSSSIGLESSKKLVSIIKNLKPSEMTCKRTSSNDKGSPLQERGKSSPNPLQVPDKSKVSISPKLGALKSSPSSNNKDKLLSRNQASHISCRSESQKQVPKITISGVGDYPSLTKFNENDQFRTPFSHHPEGSSEDDTPQLRAQRRIRSPNARYTDNMILFPWDSPRKRDSPRKVLPKPKSPNKSPNSSSVSDSNTDEIGPEIKQKSSGTENESNNSCINANKVSHAVRNLTFDPDSRKEILTGDKTSTDENIPKSECSLMEQVPCSSLEIKDSEKTCCNLGLNTLIAKVSGSIEAVNTVTSLFEVLTPLFGAGLACDSDSESDDEDSDGEESNSDSACDVDRGIQRNDKCQDELGDEFLPDSEKELSGIQRSVNVIDEVQSGDIAKETEENPKNATKLDKRKFADTFSINEEQLSPDDMPERTGESNDLSLAKDIANAISSADGEMDVEPFSLTEADLDLKESECESKKARNIFDLFEMSGSEEKHDSKGIGEVNKTSEKDQLQIHFSPIRSSDICQKSPIKGEKSSDEIQERASKDNSISDSQHFNLDSNSDRESEKYTPSKESDGSSSSAVFRRPVPRKSTKRQTVEPLPMTVLKNVELPDSTKTSAFVSDKLEKYLSAVRGKPLASVKKDPNEPPTLQVSNEPSDDKEHSEGGSENRVFNPRFEKEIMESEPDFDEVNGLLFISFPTKNALNAHLEVESKVQWATSEETMLGVSRINRLKEKAKTLGSSAKITELKMEEDVTGTLREMHKCAEKYRRIFRRELEFILEAKAKTIPHQVKSPTKTSDITKIKGWKNKFTNVEELQSATGLSFTDSGKLHWKTEEKLVKKLDPSNAKKIGLDLKKKRRKYFAFTKRKGMSRGDPKAKASVGVGCEGSGDDSLSSSISSVVAQENMAQENDQEKLPYNVRFFAQHKYDRRKKFVKVMKLSTEEEFILKKLGSQTIAQRTARRDRETGDEQEPELQRDILLFPRLTQSMALAAVSALDNVLLVPGKARRKETKTKDHPVKRKLEEEKAVEGVCMNIPGGMEDIEESTDAYSEQETADGETFEYKLKDLRKDQFDNEVSASGSRTTSTSSKSCGKPGCRYGCICHLCKFNESPDENSQSESPSYSEKNFMVCDKEYCQLGCICDSLEGKVESQKNNYKKVKYMQELKCRPDSEPARNDQPVQNSLGLRQKHTNRQRQYDQASKEVKTVQENKDTLTSGDKDSTTKQEEEKNKDAGKAKNRFSTLPKRESTYRLAKNLDAISRKAWQVYESSEIYVDQRVKRRKSDPLEVNKKDSTKPAEPSESQSQIKFDEEDKHHVVQDIKPENATDQIQSDLIPATGEFEISDDDDEPFSSLVDDVPCSRTMVYVAKRFRETRPVTLSTSVTLSAPVPSTLSAPVPSTLSAPVPSTLSTPIPSTLSTPIPSSTKPRLASSTVTPARPAAAVIEKGKSAAEKLGLTKCYAAMTASEKIGLKSKLPTPPPALSQSKWRTQMVCLKAKKKVASPGEKVQSEIKLLEIISDCKWEEERTNILSKISQIISKQEEITPQSTTYGNYKLEFLPKADKPASIPPELKSKLPESMYSIRIRVTKEDTDEVEIVGISIETEIKKQDLGTEPAQDSQIENSTQARQQRLIQKMKFAERLKTFLQKEEKDGITRQGSFISKESIDKALDKYRSQLHSLTSTNAAVPIITSSSVSAAPSSISSSGISGFKSMNIIHTQCSNEAQPVDKDKTPTVSFDQTIRYCITGNTLRPSGSSILPGVSIAQVISSGQAANQSTIQAQMKLPNGGQSEVYLIPVTGSTSVPTQLVRLVPSTVMTAVGNMTAVVGTSHGESIFTTSKGDVTSSVTAAKSQAQAALATQTKRKKAVSSHVSTESVSLTTSTSTIASLGIVTTSKSSHPANMVPSQVDPDSIDWIGSPKVAWIKPTNTDIAQTSGSQILSGTSFIAVAGKPMDGYGEPRVLSSDLTAKSSTSASTECKTTSTVSQATATRTVMLSPGQQVASLTGGPLVTLASSSGGFTPLRLLQTQGAGPNQKFLQLLPMSGTIGKGTGSGVHPGYIAVPFTLKPSLPLVTAVKPNTSSSVDTASAVTLSSTEHGSHQIPLKTTASGTVMQSFVAVPQNLKGTSFVPVQSLPTSTVQMGKTQAHLLFAKLQPANGPPLLPKCSGKTRKDKAVKEGDEKEKPKKKKKKKKKKSEKEGESSPGDKETTKKKKKKRKKEKRNGDSVTSSDIKEVESIPTKSGEKPALNPLSQSASNTPSISSTGIVVSVKYAPPKSQTMADIGSKESNDVDTLSSSQKSISSLESSCNVSDLISHTDDAGKQIAHALGSLDASSSSSELDLLRSADSKLLSDKEKPCVNFLPEEMKEQGETKSYTEMESSNQEFVPKYLKSSSSGIKDDNDVVQSYSFKDSEVRVVNGSYLIETEQSKEGGRNCILVYEDVSEKQSCLSKNNALGVNCLNANTAKVSDCTLNSNFVQNQEPETGTSKTLPLKRTKVSLLPDDASIVPSKMSRCNSPSLSLADSQFSYGSLSDHSEDPSSQLSLARYLNGDDIISIESSDMESDVDIETVDGHEPTSLLMTTKTDGELTAASSEYMKTVTEQMMNTSKKKRKSQLQPLGTLVLDDLEFKEEGVAKSDHQYKREEKDRQIHRHREKSRRSEMTTCFSELRDILIQDKSLYPCGVPKQLVLSQALHTIKDQEKRAKLLETSCETEKEKQASLKEQLKAITDSFTKNGVPALILKNFLKSVEKCSEASSQSTSPLKSEVIVIPSSNYTQSVTSKGTFLNLGSLASMQTHTDLSGKLSSSQSNAKSQSEVKLGQKSKVIRPRQPRKTAAPEIYIDNPELNSSGNINLLDMTSPNVNLSHSNVEDHTTTGDTERCPTQTSKMFVLASGYLDDERLQKMTVLQEPTKFQTENSTLTGMNFESRDSDDEVRSSTGDLPCETDFPVSQEDLRPESVNLNNGENCTGENSDYVIVKEIDTGETKDVISLQS</sequence>
<name>A0ABD3X0A2_SINWO</name>
<feature type="region of interest" description="Disordered" evidence="1">
    <location>
        <begin position="2380"/>
        <end position="2526"/>
    </location>
</feature>
<feature type="compositionally biased region" description="Basic and acidic residues" evidence="1">
    <location>
        <begin position="791"/>
        <end position="806"/>
    </location>
</feature>
<evidence type="ECO:0000313" key="3">
    <source>
        <dbReference type="EMBL" id="KAL3879041.1"/>
    </source>
</evidence>
<feature type="region of interest" description="Disordered" evidence="1">
    <location>
        <begin position="1511"/>
        <end position="1541"/>
    </location>
</feature>
<reference evidence="3 4" key="1">
    <citation type="submission" date="2024-11" db="EMBL/GenBank/DDBJ databases">
        <title>Chromosome-level genome assembly of the freshwater bivalve Anodonta woodiana.</title>
        <authorList>
            <person name="Chen X."/>
        </authorList>
    </citation>
    <scope>NUCLEOTIDE SEQUENCE [LARGE SCALE GENOMIC DNA]</scope>
    <source>
        <strain evidence="3">MN2024</strain>
        <tissue evidence="3">Gills</tissue>
    </source>
</reference>
<feature type="domain" description="BHLH" evidence="2">
    <location>
        <begin position="2869"/>
        <end position="2923"/>
    </location>
</feature>
<feature type="compositionally biased region" description="Basic residues" evidence="1">
    <location>
        <begin position="2434"/>
        <end position="2445"/>
    </location>
</feature>
<feature type="region of interest" description="Disordered" evidence="1">
    <location>
        <begin position="264"/>
        <end position="456"/>
    </location>
</feature>
<feature type="compositionally biased region" description="Basic and acidic residues" evidence="1">
    <location>
        <begin position="2420"/>
        <end position="2433"/>
    </location>
</feature>
<keyword evidence="4" id="KW-1185">Reference proteome</keyword>
<dbReference type="InterPro" id="IPR036638">
    <property type="entry name" value="HLH_DNA-bd_sf"/>
</dbReference>
<feature type="compositionally biased region" description="Basic and acidic residues" evidence="1">
    <location>
        <begin position="1512"/>
        <end position="1524"/>
    </location>
</feature>
<dbReference type="Pfam" id="PF00010">
    <property type="entry name" value="HLH"/>
    <property type="match status" value="1"/>
</dbReference>
<feature type="compositionally biased region" description="Basic and acidic residues" evidence="1">
    <location>
        <begin position="2858"/>
        <end position="2871"/>
    </location>
</feature>
<feature type="compositionally biased region" description="Polar residues" evidence="1">
    <location>
        <begin position="179"/>
        <end position="188"/>
    </location>
</feature>
<feature type="compositionally biased region" description="Basic and acidic residues" evidence="1">
    <location>
        <begin position="1429"/>
        <end position="1464"/>
    </location>
</feature>
<feature type="region of interest" description="Disordered" evidence="1">
    <location>
        <begin position="2858"/>
        <end position="2883"/>
    </location>
</feature>
<feature type="region of interest" description="Disordered" evidence="1">
    <location>
        <begin position="868"/>
        <end position="905"/>
    </location>
</feature>
<feature type="region of interest" description="Disordered" evidence="1">
    <location>
        <begin position="1396"/>
        <end position="1471"/>
    </location>
</feature>
<feature type="compositionally biased region" description="Low complexity" evidence="1">
    <location>
        <begin position="3024"/>
        <end position="3037"/>
    </location>
</feature>
<evidence type="ECO:0000259" key="2">
    <source>
        <dbReference type="PROSITE" id="PS50888"/>
    </source>
</evidence>
<feature type="region of interest" description="Disordered" evidence="1">
    <location>
        <begin position="3143"/>
        <end position="3171"/>
    </location>
</feature>
<comment type="caution">
    <text evidence="3">The sequence shown here is derived from an EMBL/GenBank/DDBJ whole genome shotgun (WGS) entry which is preliminary data.</text>
</comment>
<feature type="compositionally biased region" description="Polar residues" evidence="1">
    <location>
        <begin position="445"/>
        <end position="456"/>
    </location>
</feature>
<feature type="region of interest" description="Disordered" evidence="1">
    <location>
        <begin position="3022"/>
        <end position="3059"/>
    </location>
</feature>
<feature type="compositionally biased region" description="Basic and acidic residues" evidence="1">
    <location>
        <begin position="722"/>
        <end position="743"/>
    </location>
</feature>
<evidence type="ECO:0000313" key="4">
    <source>
        <dbReference type="Proteomes" id="UP001634394"/>
    </source>
</evidence>
<gene>
    <name evidence="3" type="ORF">ACJMK2_031355</name>
</gene>
<feature type="compositionally biased region" description="Basic and acidic residues" evidence="1">
    <location>
        <begin position="207"/>
        <end position="234"/>
    </location>
</feature>
<organism evidence="3 4">
    <name type="scientific">Sinanodonta woodiana</name>
    <name type="common">Chinese pond mussel</name>
    <name type="synonym">Anodonta woodiana</name>
    <dbReference type="NCBI Taxonomy" id="1069815"/>
    <lineage>
        <taxon>Eukaryota</taxon>
        <taxon>Metazoa</taxon>
        <taxon>Spiralia</taxon>
        <taxon>Lophotrochozoa</taxon>
        <taxon>Mollusca</taxon>
        <taxon>Bivalvia</taxon>
        <taxon>Autobranchia</taxon>
        <taxon>Heteroconchia</taxon>
        <taxon>Palaeoheterodonta</taxon>
        <taxon>Unionida</taxon>
        <taxon>Unionoidea</taxon>
        <taxon>Unionidae</taxon>
        <taxon>Unioninae</taxon>
        <taxon>Sinanodonta</taxon>
    </lineage>
</organism>
<dbReference type="InterPro" id="IPR011598">
    <property type="entry name" value="bHLH_dom"/>
</dbReference>
<feature type="region of interest" description="Disordered" evidence="1">
    <location>
        <begin position="620"/>
        <end position="639"/>
    </location>
</feature>
<dbReference type="SUPFAM" id="SSF47459">
    <property type="entry name" value="HLH, helix-loop-helix DNA-binding domain"/>
    <property type="match status" value="1"/>
</dbReference>
<evidence type="ECO:0000256" key="1">
    <source>
        <dbReference type="SAM" id="MobiDB-lite"/>
    </source>
</evidence>
<dbReference type="PROSITE" id="PS50888">
    <property type="entry name" value="BHLH"/>
    <property type="match status" value="1"/>
</dbReference>
<feature type="region of interest" description="Disordered" evidence="1">
    <location>
        <begin position="1616"/>
        <end position="1662"/>
    </location>
</feature>
<proteinExistence type="predicted"/>
<accession>A0ABD3X0A2</accession>
<feature type="compositionally biased region" description="Acidic residues" evidence="1">
    <location>
        <begin position="558"/>
        <end position="573"/>
    </location>
</feature>
<dbReference type="InterPro" id="IPR032060">
    <property type="entry name" value="MGA_dom"/>
</dbReference>
<feature type="region of interest" description="Disordered" evidence="1">
    <location>
        <begin position="717"/>
        <end position="843"/>
    </location>
</feature>
<feature type="region of interest" description="Disordered" evidence="1">
    <location>
        <begin position="557"/>
        <end position="585"/>
    </location>
</feature>
<dbReference type="Proteomes" id="UP001634394">
    <property type="component" value="Unassembled WGS sequence"/>
</dbReference>
<feature type="compositionally biased region" description="Basic and acidic residues" evidence="1">
    <location>
        <begin position="887"/>
        <end position="897"/>
    </location>
</feature>
<dbReference type="Pfam" id="PF16059">
    <property type="entry name" value="MGA_dom"/>
    <property type="match status" value="1"/>
</dbReference>
<feature type="compositionally biased region" description="Basic and acidic residues" evidence="1">
    <location>
        <begin position="2397"/>
        <end position="2408"/>
    </location>
</feature>
<feature type="compositionally biased region" description="Low complexity" evidence="1">
    <location>
        <begin position="421"/>
        <end position="433"/>
    </location>
</feature>